<sequence>MTYQRNTMTYHAESSSFRRSRSIGGRRMCDCGLPAKIFTSWTNKNPGRKFLVVNCMRQWAMNIATSFNGTMKGKSMGGQKER</sequence>
<dbReference type="AlphaFoldDB" id="A0ABC8LQ93"/>
<proteinExistence type="predicted"/>
<evidence type="ECO:0000313" key="1">
    <source>
        <dbReference type="EMBL" id="CAH8385975.1"/>
    </source>
</evidence>
<evidence type="ECO:0000313" key="2">
    <source>
        <dbReference type="Proteomes" id="UP001642260"/>
    </source>
</evidence>
<dbReference type="Proteomes" id="UP001642260">
    <property type="component" value="Unassembled WGS sequence"/>
</dbReference>
<name>A0ABC8LQ93_ERUVS</name>
<gene>
    <name evidence="1" type="ORF">ERUC_LOCUS38458</name>
</gene>
<keyword evidence="2" id="KW-1185">Reference proteome</keyword>
<dbReference type="EMBL" id="CAKOAT010691820">
    <property type="protein sequence ID" value="CAH8385975.1"/>
    <property type="molecule type" value="Genomic_DNA"/>
</dbReference>
<organism evidence="1 2">
    <name type="scientific">Eruca vesicaria subsp. sativa</name>
    <name type="common">Garden rocket</name>
    <name type="synonym">Eruca sativa</name>
    <dbReference type="NCBI Taxonomy" id="29727"/>
    <lineage>
        <taxon>Eukaryota</taxon>
        <taxon>Viridiplantae</taxon>
        <taxon>Streptophyta</taxon>
        <taxon>Embryophyta</taxon>
        <taxon>Tracheophyta</taxon>
        <taxon>Spermatophyta</taxon>
        <taxon>Magnoliopsida</taxon>
        <taxon>eudicotyledons</taxon>
        <taxon>Gunneridae</taxon>
        <taxon>Pentapetalae</taxon>
        <taxon>rosids</taxon>
        <taxon>malvids</taxon>
        <taxon>Brassicales</taxon>
        <taxon>Brassicaceae</taxon>
        <taxon>Brassiceae</taxon>
        <taxon>Eruca</taxon>
    </lineage>
</organism>
<comment type="caution">
    <text evidence="1">The sequence shown here is derived from an EMBL/GenBank/DDBJ whole genome shotgun (WGS) entry which is preliminary data.</text>
</comment>
<accession>A0ABC8LQ93</accession>
<reference evidence="1 2" key="1">
    <citation type="submission" date="2022-03" db="EMBL/GenBank/DDBJ databases">
        <authorList>
            <person name="Macdonald S."/>
            <person name="Ahmed S."/>
            <person name="Newling K."/>
        </authorList>
    </citation>
    <scope>NUCLEOTIDE SEQUENCE [LARGE SCALE GENOMIC DNA]</scope>
</reference>
<protein>
    <submittedName>
        <fullName evidence="1">Uncharacterized protein</fullName>
    </submittedName>
</protein>